<dbReference type="InterPro" id="IPR036179">
    <property type="entry name" value="Ig-like_dom_sf"/>
</dbReference>
<dbReference type="EMBL" id="LR899009">
    <property type="protein sequence ID" value="CAD7078935.1"/>
    <property type="molecule type" value="Genomic_DNA"/>
</dbReference>
<dbReference type="AlphaFoldDB" id="A0A7R8UDU1"/>
<dbReference type="Gene3D" id="2.60.40.10">
    <property type="entry name" value="Immunoglobulins"/>
    <property type="match status" value="1"/>
</dbReference>
<dbReference type="OrthoDB" id="6419989at2759"/>
<name>A0A7R8UDU1_HERIL</name>
<sequence length="188" mass="21591">MEKIDEYTELWVENYLATALKDVRVIVPRTVKRGDNATLSCYYDLQNDTLYSVKWYKGRREFYRYTPRQTPPMKVFPHSGINVERSKSNESHLLLTSVGPSVSGKYSCEVSADAPSFDTDIMSGDLEVVDNQQKCKNLWVQERLRMDYAAHPLRMHTEPQAAEEDGTVKCYLVAEANIKELILNSILC</sequence>
<dbReference type="InterPro" id="IPR013783">
    <property type="entry name" value="Ig-like_fold"/>
</dbReference>
<dbReference type="Proteomes" id="UP000594454">
    <property type="component" value="Chromosome 1"/>
</dbReference>
<dbReference type="CDD" id="cd00096">
    <property type="entry name" value="Ig"/>
    <property type="match status" value="1"/>
</dbReference>
<protein>
    <recommendedName>
        <fullName evidence="1">Ig-like domain-containing protein</fullName>
    </recommendedName>
</protein>
<dbReference type="Pfam" id="PF13927">
    <property type="entry name" value="Ig_3"/>
    <property type="match status" value="1"/>
</dbReference>
<gene>
    <name evidence="2" type="ORF">HERILL_LOCUS2174</name>
</gene>
<dbReference type="InParanoid" id="A0A7R8UDU1"/>
<dbReference type="PANTHER" id="PTHR21261">
    <property type="entry name" value="BEAT PROTEIN"/>
    <property type="match status" value="1"/>
</dbReference>
<keyword evidence="3" id="KW-1185">Reference proteome</keyword>
<dbReference type="PROSITE" id="PS50835">
    <property type="entry name" value="IG_LIKE"/>
    <property type="match status" value="1"/>
</dbReference>
<accession>A0A7R8UDU1</accession>
<dbReference type="InterPro" id="IPR003599">
    <property type="entry name" value="Ig_sub"/>
</dbReference>
<feature type="domain" description="Ig-like" evidence="1">
    <location>
        <begin position="31"/>
        <end position="118"/>
    </location>
</feature>
<proteinExistence type="predicted"/>
<dbReference type="InterPro" id="IPR007110">
    <property type="entry name" value="Ig-like_dom"/>
</dbReference>
<reference evidence="2 3" key="1">
    <citation type="submission" date="2020-11" db="EMBL/GenBank/DDBJ databases">
        <authorList>
            <person name="Wallbank WR R."/>
            <person name="Pardo Diaz C."/>
            <person name="Kozak K."/>
            <person name="Martin S."/>
            <person name="Jiggins C."/>
            <person name="Moest M."/>
            <person name="Warren A I."/>
            <person name="Generalovic N T."/>
            <person name="Byers J.R.P. K."/>
            <person name="Montejo-Kovacevich G."/>
            <person name="Yen C E."/>
        </authorList>
    </citation>
    <scope>NUCLEOTIDE SEQUENCE [LARGE SCALE GENOMIC DNA]</scope>
</reference>
<dbReference type="SMART" id="SM00409">
    <property type="entry name" value="IG"/>
    <property type="match status" value="1"/>
</dbReference>
<organism evidence="2 3">
    <name type="scientific">Hermetia illucens</name>
    <name type="common">Black soldier fly</name>
    <dbReference type="NCBI Taxonomy" id="343691"/>
    <lineage>
        <taxon>Eukaryota</taxon>
        <taxon>Metazoa</taxon>
        <taxon>Ecdysozoa</taxon>
        <taxon>Arthropoda</taxon>
        <taxon>Hexapoda</taxon>
        <taxon>Insecta</taxon>
        <taxon>Pterygota</taxon>
        <taxon>Neoptera</taxon>
        <taxon>Endopterygota</taxon>
        <taxon>Diptera</taxon>
        <taxon>Brachycera</taxon>
        <taxon>Stratiomyomorpha</taxon>
        <taxon>Stratiomyidae</taxon>
        <taxon>Hermetiinae</taxon>
        <taxon>Hermetia</taxon>
    </lineage>
</organism>
<dbReference type="FunFam" id="2.60.40.10:FF:000437">
    <property type="entry name" value="Beat-IIIc, isoform A"/>
    <property type="match status" value="1"/>
</dbReference>
<evidence type="ECO:0000313" key="3">
    <source>
        <dbReference type="Proteomes" id="UP000594454"/>
    </source>
</evidence>
<evidence type="ECO:0000259" key="1">
    <source>
        <dbReference type="PROSITE" id="PS50835"/>
    </source>
</evidence>
<dbReference type="SUPFAM" id="SSF48726">
    <property type="entry name" value="Immunoglobulin"/>
    <property type="match status" value="1"/>
</dbReference>
<dbReference type="PANTHER" id="PTHR21261:SF8">
    <property type="entry name" value="BEATEN PATH IA, ISOFORM B-RELATED"/>
    <property type="match status" value="1"/>
</dbReference>
<evidence type="ECO:0000313" key="2">
    <source>
        <dbReference type="EMBL" id="CAD7078935.1"/>
    </source>
</evidence>